<dbReference type="STRING" id="1802694.A2918_03535"/>
<accession>A0A1F8GCF8</accession>
<evidence type="ECO:0000259" key="1">
    <source>
        <dbReference type="Pfam" id="PF00961"/>
    </source>
</evidence>
<name>A0A1F8GCF8_9BACT</name>
<gene>
    <name evidence="2" type="ORF">A2918_03535</name>
</gene>
<comment type="caution">
    <text evidence="2">The sequence shown here is derived from an EMBL/GenBank/DDBJ whole genome shotgun (WGS) entry which is preliminary data.</text>
</comment>
<dbReference type="InterPro" id="IPR051289">
    <property type="entry name" value="LAGLIDADG_Endonuclease"/>
</dbReference>
<dbReference type="Proteomes" id="UP000178227">
    <property type="component" value="Unassembled WGS sequence"/>
</dbReference>
<organism evidence="2 3">
    <name type="scientific">Candidatus Yanofskybacteria bacterium RIFCSPLOWO2_01_FULL_42_49</name>
    <dbReference type="NCBI Taxonomy" id="1802694"/>
    <lineage>
        <taxon>Bacteria</taxon>
        <taxon>Candidatus Yanofskyibacteriota</taxon>
    </lineage>
</organism>
<evidence type="ECO:0000313" key="3">
    <source>
        <dbReference type="Proteomes" id="UP000178227"/>
    </source>
</evidence>
<dbReference type="Pfam" id="PF00961">
    <property type="entry name" value="LAGLIDADG_1"/>
    <property type="match status" value="1"/>
</dbReference>
<proteinExistence type="predicted"/>
<dbReference type="InterPro" id="IPR004860">
    <property type="entry name" value="LAGLIDADG_dom"/>
</dbReference>
<dbReference type="PANTHER" id="PTHR36181:SF4">
    <property type="entry name" value="LAGLIDADG ENDONUCLEASE"/>
    <property type="match status" value="1"/>
</dbReference>
<dbReference type="PANTHER" id="PTHR36181">
    <property type="entry name" value="INTRON-ENCODED ENDONUCLEASE AI3-RELATED"/>
    <property type="match status" value="1"/>
</dbReference>
<dbReference type="EMBL" id="MGKI01000005">
    <property type="protein sequence ID" value="OGN23062.1"/>
    <property type="molecule type" value="Genomic_DNA"/>
</dbReference>
<protein>
    <recommendedName>
        <fullName evidence="1">Homing endonuclease LAGLIDADG domain-containing protein</fullName>
    </recommendedName>
</protein>
<feature type="domain" description="Homing endonuclease LAGLIDADG" evidence="1">
    <location>
        <begin position="18"/>
        <end position="126"/>
    </location>
</feature>
<dbReference type="AlphaFoldDB" id="A0A1F8GCF8"/>
<dbReference type="InterPro" id="IPR027434">
    <property type="entry name" value="Homing_endonucl"/>
</dbReference>
<evidence type="ECO:0000313" key="2">
    <source>
        <dbReference type="EMBL" id="OGN23062.1"/>
    </source>
</evidence>
<dbReference type="SUPFAM" id="SSF55608">
    <property type="entry name" value="Homing endonucleases"/>
    <property type="match status" value="1"/>
</dbReference>
<reference evidence="2 3" key="1">
    <citation type="journal article" date="2016" name="Nat. Commun.">
        <title>Thousands of microbial genomes shed light on interconnected biogeochemical processes in an aquifer system.</title>
        <authorList>
            <person name="Anantharaman K."/>
            <person name="Brown C.T."/>
            <person name="Hug L.A."/>
            <person name="Sharon I."/>
            <person name="Castelle C.J."/>
            <person name="Probst A.J."/>
            <person name="Thomas B.C."/>
            <person name="Singh A."/>
            <person name="Wilkins M.J."/>
            <person name="Karaoz U."/>
            <person name="Brodie E.L."/>
            <person name="Williams K.H."/>
            <person name="Hubbard S.S."/>
            <person name="Banfield J.F."/>
        </authorList>
    </citation>
    <scope>NUCLEOTIDE SEQUENCE [LARGE SCALE GENOMIC DNA]</scope>
</reference>
<dbReference type="Gene3D" id="3.10.28.10">
    <property type="entry name" value="Homing endonucleases"/>
    <property type="match status" value="1"/>
</dbReference>
<sequence>MHTRSQQKGQNLLDPNYIVGFIDGEGCFSVGCSQRKDVKLGYTFTAAFEIEMTIDDMNIVKRIHQSLGKPGQVYTSVFKRYPRWKPHVKLKVSNIKDLTEKIIPFFKKYPPQSKKRKSFEIFCKIVEIIQQKKHLQLKYARKIVEMRNKMNPTGKGYRKYYSVQLGSRSAGNPLATPDSIKSGSDRYL</sequence>
<dbReference type="GO" id="GO:0004519">
    <property type="term" value="F:endonuclease activity"/>
    <property type="evidence" value="ECO:0007669"/>
    <property type="project" value="InterPro"/>
</dbReference>